<evidence type="ECO:0000313" key="6">
    <source>
        <dbReference type="EMBL" id="XCH22004.1"/>
    </source>
</evidence>
<dbReference type="RefSeq" id="WP_353717337.1">
    <property type="nucleotide sequence ID" value="NZ_CP159289.1"/>
</dbReference>
<dbReference type="Pfam" id="PF03109">
    <property type="entry name" value="ABC1"/>
    <property type="match status" value="1"/>
</dbReference>
<feature type="domain" description="Protein kinase" evidence="5">
    <location>
        <begin position="121"/>
        <end position="433"/>
    </location>
</feature>
<dbReference type="GO" id="GO:0004672">
    <property type="term" value="F:protein kinase activity"/>
    <property type="evidence" value="ECO:0007669"/>
    <property type="project" value="InterPro"/>
</dbReference>
<dbReference type="InterPro" id="IPR034646">
    <property type="entry name" value="ADCK3_dom"/>
</dbReference>
<dbReference type="InterPro" id="IPR000719">
    <property type="entry name" value="Prot_kinase_dom"/>
</dbReference>
<dbReference type="InterPro" id="IPR051409">
    <property type="entry name" value="Atypical_kinase_ADCK"/>
</dbReference>
<dbReference type="InterPro" id="IPR011009">
    <property type="entry name" value="Kinase-like_dom_sf"/>
</dbReference>
<keyword evidence="4" id="KW-0067">ATP-binding</keyword>
<dbReference type="SUPFAM" id="SSF56112">
    <property type="entry name" value="Protein kinase-like (PK-like)"/>
    <property type="match status" value="1"/>
</dbReference>
<accession>A0AAU8FDQ6</accession>
<dbReference type="Gene3D" id="1.10.510.10">
    <property type="entry name" value="Transferase(Phosphotransferase) domain 1"/>
    <property type="match status" value="1"/>
</dbReference>
<sequence length="433" mass="49435">METIDSIPTSKIRRATRLISTGVKIGGNYLKYYGEKITNPETARDNLNSNNAEDIYDSLKSLKGSALKLAQMLSMEKNFLPQAYVEKFSLSQFSVPPLSAPLVVKTFRKYFGKSPLELFDTFNPNAINAASIGQVHKATFQGKELAVKIQYPGVAESISSDLALVKPIAMKMFNIQAKDSDKYFKEVETKLTEETNYILEIAQSTEIAAACEHIPNLRFPRYYPQFSCERVITMDWMDGKHLSEFCKAGPDQNVANRIGQALWDFYMFQVHQLRKVHADPHPGNFLIDEDDNLIAIDFGCIKEIPEDFYVPYFELAEPENLNNPAIFHAKLTELEILTDKDSKAETVYFSNLFREILALLTQPFQAETFDFSDEVFFQKLAALGEKYANDKELRKMNMNRGSKHFIYINRTFFGLFSLLHDLKAVVETKQFVS</sequence>
<proteinExistence type="inferred from homology"/>
<dbReference type="PANTHER" id="PTHR43851">
    <property type="match status" value="1"/>
</dbReference>
<keyword evidence="2 6" id="KW-0808">Transferase</keyword>
<evidence type="ECO:0000256" key="4">
    <source>
        <dbReference type="ARBA" id="ARBA00022840"/>
    </source>
</evidence>
<dbReference type="PANTHER" id="PTHR43851:SF3">
    <property type="entry name" value="COENZYME Q8"/>
    <property type="match status" value="1"/>
</dbReference>
<reference evidence="6" key="1">
    <citation type="submission" date="2024-06" db="EMBL/GenBank/DDBJ databases">
        <title>Sequencing and assembly of the genome of Dyadobacter sp. strain 676, a symbiont of Cyamopsis tetragonoloba.</title>
        <authorList>
            <person name="Guro P."/>
            <person name="Sazanova A."/>
            <person name="Kuznetsova I."/>
            <person name="Belimov A."/>
            <person name="Safronova V."/>
        </authorList>
    </citation>
    <scope>NUCLEOTIDE SEQUENCE</scope>
    <source>
        <strain evidence="6">676</strain>
    </source>
</reference>
<keyword evidence="6" id="KW-0418">Kinase</keyword>
<organism evidence="6">
    <name type="scientific">Dyadobacter sp. 676</name>
    <dbReference type="NCBI Taxonomy" id="3088362"/>
    <lineage>
        <taxon>Bacteria</taxon>
        <taxon>Pseudomonadati</taxon>
        <taxon>Bacteroidota</taxon>
        <taxon>Cytophagia</taxon>
        <taxon>Cytophagales</taxon>
        <taxon>Spirosomataceae</taxon>
        <taxon>Dyadobacter</taxon>
    </lineage>
</organism>
<dbReference type="GO" id="GO:0005524">
    <property type="term" value="F:ATP binding"/>
    <property type="evidence" value="ECO:0007669"/>
    <property type="project" value="UniProtKB-KW"/>
</dbReference>
<gene>
    <name evidence="6" type="ORF">ABV298_16715</name>
</gene>
<evidence type="ECO:0000256" key="1">
    <source>
        <dbReference type="ARBA" id="ARBA00009670"/>
    </source>
</evidence>
<dbReference type="EC" id="2.7.-.-" evidence="6"/>
<dbReference type="PROSITE" id="PS50011">
    <property type="entry name" value="PROTEIN_KINASE_DOM"/>
    <property type="match status" value="1"/>
</dbReference>
<evidence type="ECO:0000256" key="3">
    <source>
        <dbReference type="ARBA" id="ARBA00022741"/>
    </source>
</evidence>
<dbReference type="AlphaFoldDB" id="A0AAU8FDQ6"/>
<name>A0AAU8FDQ6_9BACT</name>
<comment type="similarity">
    <text evidence="1">Belongs to the protein kinase superfamily. ADCK protein kinase family.</text>
</comment>
<protein>
    <submittedName>
        <fullName evidence="6">AarF/ABC1/UbiB kinase family protein</fullName>
        <ecNumber evidence="6">2.7.-.-</ecNumber>
    </submittedName>
</protein>
<keyword evidence="3" id="KW-0547">Nucleotide-binding</keyword>
<evidence type="ECO:0000256" key="2">
    <source>
        <dbReference type="ARBA" id="ARBA00022679"/>
    </source>
</evidence>
<evidence type="ECO:0000259" key="5">
    <source>
        <dbReference type="PROSITE" id="PS50011"/>
    </source>
</evidence>
<dbReference type="CDD" id="cd13970">
    <property type="entry name" value="ABC1_ADCK3"/>
    <property type="match status" value="1"/>
</dbReference>
<dbReference type="EMBL" id="CP159289">
    <property type="protein sequence ID" value="XCH22004.1"/>
    <property type="molecule type" value="Genomic_DNA"/>
</dbReference>
<dbReference type="InterPro" id="IPR004147">
    <property type="entry name" value="ABC1_dom"/>
</dbReference>